<accession>A0A974SRR9</accession>
<dbReference type="GO" id="GO:0004521">
    <property type="term" value="F:RNA endonuclease activity"/>
    <property type="evidence" value="ECO:0007669"/>
    <property type="project" value="InterPro"/>
</dbReference>
<dbReference type="RefSeq" id="WP_203388652.1">
    <property type="nucleotide sequence ID" value="NZ_CP064781.1"/>
</dbReference>
<dbReference type="EMBL" id="CP064781">
    <property type="protein sequence ID" value="QRJ65128.1"/>
    <property type="molecule type" value="Genomic_DNA"/>
</dbReference>
<name>A0A974SRR9_9RHOO</name>
<dbReference type="Proteomes" id="UP000663444">
    <property type="component" value="Chromosome"/>
</dbReference>
<dbReference type="InterPro" id="IPR000026">
    <property type="entry name" value="N1-like"/>
</dbReference>
<organism evidence="4 5">
    <name type="scientific">Azospira restricta</name>
    <dbReference type="NCBI Taxonomy" id="404405"/>
    <lineage>
        <taxon>Bacteria</taxon>
        <taxon>Pseudomonadati</taxon>
        <taxon>Pseudomonadota</taxon>
        <taxon>Betaproteobacteria</taxon>
        <taxon>Rhodocyclales</taxon>
        <taxon>Rhodocyclaceae</taxon>
        <taxon>Azospira</taxon>
    </lineage>
</organism>
<keyword evidence="1" id="KW-0540">Nuclease</keyword>
<dbReference type="InterPro" id="IPR016191">
    <property type="entry name" value="Ribonuclease/ribotoxin"/>
</dbReference>
<protein>
    <submittedName>
        <fullName evidence="4">Ribonuclease</fullName>
    </submittedName>
</protein>
<dbReference type="GO" id="GO:0016787">
    <property type="term" value="F:hydrolase activity"/>
    <property type="evidence" value="ECO:0007669"/>
    <property type="project" value="UniProtKB-KW"/>
</dbReference>
<evidence type="ECO:0000256" key="3">
    <source>
        <dbReference type="SAM" id="SignalP"/>
    </source>
</evidence>
<dbReference type="GO" id="GO:0003723">
    <property type="term" value="F:RNA binding"/>
    <property type="evidence" value="ECO:0007669"/>
    <property type="project" value="InterPro"/>
</dbReference>
<sequence>MSARSLALLRLVFALVLAACLGSAAAREALDSVAPSALPPEARQTLQLIRQGGPFPYPRKDGSVFGNFEKHLPLQPRGYYREYTVPTPGARNRGARRIVAGSPPATSGEYYYTDDHYRSFRRIRE</sequence>
<keyword evidence="2" id="KW-0378">Hydrolase</keyword>
<dbReference type="SUPFAM" id="SSF53933">
    <property type="entry name" value="Microbial ribonucleases"/>
    <property type="match status" value="1"/>
</dbReference>
<dbReference type="AlphaFoldDB" id="A0A974SRR9"/>
<feature type="chain" id="PRO_5037938162" evidence="3">
    <location>
        <begin position="19"/>
        <end position="125"/>
    </location>
</feature>
<evidence type="ECO:0000256" key="2">
    <source>
        <dbReference type="ARBA" id="ARBA00022801"/>
    </source>
</evidence>
<dbReference type="Gene3D" id="3.10.450.30">
    <property type="entry name" value="Microbial ribonucleases"/>
    <property type="match status" value="1"/>
</dbReference>
<evidence type="ECO:0000313" key="4">
    <source>
        <dbReference type="EMBL" id="QRJ65128.1"/>
    </source>
</evidence>
<evidence type="ECO:0000313" key="5">
    <source>
        <dbReference type="Proteomes" id="UP000663444"/>
    </source>
</evidence>
<dbReference type="Pfam" id="PF00545">
    <property type="entry name" value="Ribonuclease"/>
    <property type="match status" value="1"/>
</dbReference>
<keyword evidence="3" id="KW-0732">Signal</keyword>
<reference evidence="4" key="1">
    <citation type="submission" date="2020-11" db="EMBL/GenBank/DDBJ databases">
        <title>Azospira restricta DSM 18626 genome sequence.</title>
        <authorList>
            <person name="Moe W.M."/>
        </authorList>
    </citation>
    <scope>NUCLEOTIDE SEQUENCE</scope>
    <source>
        <strain evidence="4">DSM 18626</strain>
    </source>
</reference>
<proteinExistence type="predicted"/>
<dbReference type="KEGG" id="ares:IWH25_07245"/>
<evidence type="ECO:0000256" key="1">
    <source>
        <dbReference type="ARBA" id="ARBA00022722"/>
    </source>
</evidence>
<feature type="signal peptide" evidence="3">
    <location>
        <begin position="1"/>
        <end position="18"/>
    </location>
</feature>
<gene>
    <name evidence="4" type="ORF">IWH25_07245</name>
</gene>
<keyword evidence="5" id="KW-1185">Reference proteome</keyword>